<dbReference type="EMBL" id="MU003704">
    <property type="protein sequence ID" value="KAF2807799.1"/>
    <property type="molecule type" value="Genomic_DNA"/>
</dbReference>
<feature type="compositionally biased region" description="Basic and acidic residues" evidence="1">
    <location>
        <begin position="12"/>
        <end position="22"/>
    </location>
</feature>
<dbReference type="OrthoDB" id="5407653at2759"/>
<dbReference type="GeneID" id="54457810"/>
<feature type="region of interest" description="Disordered" evidence="1">
    <location>
        <begin position="1"/>
        <end position="49"/>
    </location>
</feature>
<reference evidence="4" key="2">
    <citation type="submission" date="2020-04" db="EMBL/GenBank/DDBJ databases">
        <authorList>
            <consortium name="NCBI Genome Project"/>
        </authorList>
    </citation>
    <scope>NUCLEOTIDE SEQUENCE</scope>
    <source>
        <strain evidence="4">CBS 304.34</strain>
    </source>
</reference>
<feature type="region of interest" description="Disordered" evidence="1">
    <location>
        <begin position="418"/>
        <end position="475"/>
    </location>
</feature>
<name>A0A6A6YGS7_9PEZI</name>
<reference evidence="2 4" key="1">
    <citation type="journal article" date="2020" name="Stud. Mycol.">
        <title>101 Dothideomycetes genomes: a test case for predicting lifestyles and emergence of pathogens.</title>
        <authorList>
            <person name="Haridas S."/>
            <person name="Albert R."/>
            <person name="Binder M."/>
            <person name="Bloem J."/>
            <person name="Labutti K."/>
            <person name="Salamov A."/>
            <person name="Andreopoulos B."/>
            <person name="Baker S."/>
            <person name="Barry K."/>
            <person name="Bills G."/>
            <person name="Bluhm B."/>
            <person name="Cannon C."/>
            <person name="Castanera R."/>
            <person name="Culley D."/>
            <person name="Daum C."/>
            <person name="Ezra D."/>
            <person name="Gonzalez J."/>
            <person name="Henrissat B."/>
            <person name="Kuo A."/>
            <person name="Liang C."/>
            <person name="Lipzen A."/>
            <person name="Lutzoni F."/>
            <person name="Magnuson J."/>
            <person name="Mondo S."/>
            <person name="Nolan M."/>
            <person name="Ohm R."/>
            <person name="Pangilinan J."/>
            <person name="Park H.-J."/>
            <person name="Ramirez L."/>
            <person name="Alfaro M."/>
            <person name="Sun H."/>
            <person name="Tritt A."/>
            <person name="Yoshinaga Y."/>
            <person name="Zwiers L.-H."/>
            <person name="Turgeon B."/>
            <person name="Goodwin S."/>
            <person name="Spatafora J."/>
            <person name="Crous P."/>
            <person name="Grigoriev I."/>
        </authorList>
    </citation>
    <scope>NUCLEOTIDE SEQUENCE</scope>
    <source>
        <strain evidence="2 4">CBS 304.34</strain>
    </source>
</reference>
<feature type="region of interest" description="Disordered" evidence="1">
    <location>
        <begin position="191"/>
        <end position="307"/>
    </location>
</feature>
<accession>A0A6A6YGS7</accession>
<feature type="compositionally biased region" description="Basic and acidic residues" evidence="1">
    <location>
        <begin position="457"/>
        <end position="475"/>
    </location>
</feature>
<evidence type="ECO:0000313" key="2">
    <source>
        <dbReference type="EMBL" id="KAF2807799.1"/>
    </source>
</evidence>
<feature type="compositionally biased region" description="Gly residues" evidence="1">
    <location>
        <begin position="439"/>
        <end position="451"/>
    </location>
</feature>
<proteinExistence type="predicted"/>
<dbReference type="AlphaFoldDB" id="A0A6A6YGS7"/>
<evidence type="ECO:0000313" key="4">
    <source>
        <dbReference type="RefSeq" id="XP_033574763.1"/>
    </source>
</evidence>
<keyword evidence="3" id="KW-1185">Reference proteome</keyword>
<gene>
    <name evidence="2 4" type="ORF">BDZ99DRAFT_420347</name>
</gene>
<dbReference type="RefSeq" id="XP_033574763.1">
    <property type="nucleotide sequence ID" value="XM_033716917.1"/>
</dbReference>
<evidence type="ECO:0000313" key="3">
    <source>
        <dbReference type="Proteomes" id="UP000504636"/>
    </source>
</evidence>
<organism evidence="2">
    <name type="scientific">Mytilinidion resinicola</name>
    <dbReference type="NCBI Taxonomy" id="574789"/>
    <lineage>
        <taxon>Eukaryota</taxon>
        <taxon>Fungi</taxon>
        <taxon>Dikarya</taxon>
        <taxon>Ascomycota</taxon>
        <taxon>Pezizomycotina</taxon>
        <taxon>Dothideomycetes</taxon>
        <taxon>Pleosporomycetidae</taxon>
        <taxon>Mytilinidiales</taxon>
        <taxon>Mytilinidiaceae</taxon>
        <taxon>Mytilinidion</taxon>
    </lineage>
</organism>
<evidence type="ECO:0000256" key="1">
    <source>
        <dbReference type="SAM" id="MobiDB-lite"/>
    </source>
</evidence>
<reference evidence="4" key="3">
    <citation type="submission" date="2025-04" db="UniProtKB">
        <authorList>
            <consortium name="RefSeq"/>
        </authorList>
    </citation>
    <scope>IDENTIFICATION</scope>
    <source>
        <strain evidence="4">CBS 304.34</strain>
    </source>
</reference>
<protein>
    <submittedName>
        <fullName evidence="2 4">Uncharacterized protein</fullName>
    </submittedName>
</protein>
<feature type="compositionally biased region" description="Basic and acidic residues" evidence="1">
    <location>
        <begin position="418"/>
        <end position="429"/>
    </location>
</feature>
<dbReference type="Proteomes" id="UP000504636">
    <property type="component" value="Unplaced"/>
</dbReference>
<sequence>MFGFSSSSFLAGRHDATKERTPPSKPTPVVFPSFLPEPSVSREPPKWTTGDSSDLTARFVAIRKPSDVTAEHLALLNVTCEHPGDFESLLSTSPNGLSFLPPTSWLEPLQEGVEVDPPNRVLSNGRKPLDRKDFYIRAKELYCTNEDAFSVLTRTPKLNQPAPRLAHFRRFWEGLDNMAYYWDTSLDEYIPPAPEAAHEDPEDSDSPSKEAPANDRGLQAEIEAMNVEEPRKKAKTVIESPKESPLPTPETKPEPKPYSKPTPPATIYSSSSLSLPARTQPPKVPGAAAPEPAEKIPGTYRGSRLGNGAEMPDAYRLDTVRGFLEPIAWAFGLTLVPHRRPPALALESVRFPVRMSTVAWRAPADRTRARAGWLEGPVLGVQCRAETEFGSGGSLEAESVLDVVRELGGLLLLSQERTREGKTERKPGDGKWWVTRPRWGGGLGGEVGEASGGSDVPVEKEKEKEEKPVRTRLGGRERRRMSAAEIWKVLKPGNGFWDPKVEYQAVGKSSDAEWDEVYMVSSLNHHVSILKLRVHPLYVQFLTDGVLPRNLPKDEQWASPVLHRTRWYDFFVVEDRIELMRGLWGIMGYLMRQEENVDTTMKDS</sequence>